<proteinExistence type="predicted"/>
<sequence>MKNHAGFKVGDKVVYLYIPGGIDKLKGRIGVVKMIYKDACSVTFKNTEKYLTPETYAIDNKYLSKVIGKYPDTDFTPHEMANDKDNVWAISIKPAPFDRERTVADLIVNGRIVDTITVSRWHDEDKYDVGMAAYEVIKKMFDIKDKRIKKVDDTVVKEPEWFTGKIICTYGDSGEFTKGKIYQVNHGVLFNNDNFRYGYFESVEDINKRLYSQFIEVVE</sequence>
<dbReference type="EMBL" id="BK032595">
    <property type="protein sequence ID" value="DAF50394.1"/>
    <property type="molecule type" value="Genomic_DNA"/>
</dbReference>
<protein>
    <submittedName>
        <fullName evidence="1">Uncharacterized protein</fullName>
    </submittedName>
</protein>
<evidence type="ECO:0000313" key="1">
    <source>
        <dbReference type="EMBL" id="DAF50394.1"/>
    </source>
</evidence>
<accession>A0A8S5SIH8</accession>
<name>A0A8S5SIH8_9CAUD</name>
<reference evidence="1" key="1">
    <citation type="journal article" date="2021" name="Proc. Natl. Acad. Sci. U.S.A.">
        <title>A Catalog of Tens of Thousands of Viruses from Human Metagenomes Reveals Hidden Associations with Chronic Diseases.</title>
        <authorList>
            <person name="Tisza M.J."/>
            <person name="Buck C.B."/>
        </authorList>
    </citation>
    <scope>NUCLEOTIDE SEQUENCE</scope>
    <source>
        <strain evidence="1">CtBCr48</strain>
    </source>
</reference>
<organism evidence="1">
    <name type="scientific">Siphoviridae sp. ctBCr48</name>
    <dbReference type="NCBI Taxonomy" id="2827802"/>
    <lineage>
        <taxon>Viruses</taxon>
        <taxon>Duplodnaviria</taxon>
        <taxon>Heunggongvirae</taxon>
        <taxon>Uroviricota</taxon>
        <taxon>Caudoviricetes</taxon>
    </lineage>
</organism>